<dbReference type="InterPro" id="IPR013320">
    <property type="entry name" value="ConA-like_dom_sf"/>
</dbReference>
<gene>
    <name evidence="3" type="ORF">JMJ55_15180</name>
</gene>
<comment type="similarity">
    <text evidence="1">Belongs to the glycosyl hydrolase 16 family.</text>
</comment>
<dbReference type="InterPro" id="IPR001343">
    <property type="entry name" value="Hemolysn_Ca-bd"/>
</dbReference>
<dbReference type="Proteomes" id="UP000606490">
    <property type="component" value="Unassembled WGS sequence"/>
</dbReference>
<dbReference type="InterPro" id="IPR018511">
    <property type="entry name" value="Hemolysin-typ_Ca-bd_CS"/>
</dbReference>
<dbReference type="Pfam" id="PF17963">
    <property type="entry name" value="Big_9"/>
    <property type="match status" value="1"/>
</dbReference>
<dbReference type="Gene3D" id="2.150.10.10">
    <property type="entry name" value="Serralysin-like metalloprotease, C-terminal"/>
    <property type="match status" value="3"/>
</dbReference>
<proteinExistence type="inferred from homology"/>
<dbReference type="Gene3D" id="2.60.120.200">
    <property type="match status" value="1"/>
</dbReference>
<dbReference type="SUPFAM" id="SSF51120">
    <property type="entry name" value="beta-Roll"/>
    <property type="match status" value="2"/>
</dbReference>
<dbReference type="InterPro" id="IPR050546">
    <property type="entry name" value="Glycosyl_Hydrlase_16"/>
</dbReference>
<dbReference type="PROSITE" id="PS51762">
    <property type="entry name" value="GH16_2"/>
    <property type="match status" value="1"/>
</dbReference>
<dbReference type="PRINTS" id="PR00313">
    <property type="entry name" value="CABNDNGRPT"/>
</dbReference>
<protein>
    <submittedName>
        <fullName evidence="3">Family 16 glycosylhydrolase</fullName>
    </submittedName>
</protein>
<accession>A0ABS1V4R6</accession>
<dbReference type="InterPro" id="IPR000757">
    <property type="entry name" value="Beta-glucanase-like"/>
</dbReference>
<dbReference type="PANTHER" id="PTHR10963:SF55">
    <property type="entry name" value="GLYCOSIDE HYDROLASE FAMILY 16 PROTEIN"/>
    <property type="match status" value="1"/>
</dbReference>
<reference evidence="3 4" key="1">
    <citation type="submission" date="2021-01" db="EMBL/GenBank/DDBJ databases">
        <title>Belnapia mucosa sp. nov. and Belnapia arida sp. nov., isolated from the Tabernas Desert (Almeria, Spain).</title>
        <authorList>
            <person name="Molina-Menor E."/>
            <person name="Vidal-Verdu A."/>
            <person name="Calonge A."/>
            <person name="Satari L."/>
            <person name="Pereto Magraner J."/>
            <person name="Porcar Miralles M."/>
        </authorList>
    </citation>
    <scope>NUCLEOTIDE SEQUENCE [LARGE SCALE GENOMIC DNA]</scope>
    <source>
        <strain evidence="3 4">T6</strain>
    </source>
</reference>
<evidence type="ECO:0000259" key="2">
    <source>
        <dbReference type="PROSITE" id="PS51762"/>
    </source>
</evidence>
<dbReference type="InterPro" id="IPR011049">
    <property type="entry name" value="Serralysin-like_metalloprot_C"/>
</dbReference>
<feature type="domain" description="GH16" evidence="2">
    <location>
        <begin position="455"/>
        <end position="703"/>
    </location>
</feature>
<dbReference type="SUPFAM" id="SSF49899">
    <property type="entry name" value="Concanavalin A-like lectins/glucanases"/>
    <property type="match status" value="1"/>
</dbReference>
<dbReference type="EMBL" id="JAEUXJ010000005">
    <property type="protein sequence ID" value="MBL6456677.1"/>
    <property type="molecule type" value="Genomic_DNA"/>
</dbReference>
<name>A0ABS1V4R6_9PROT</name>
<dbReference type="Pfam" id="PF00353">
    <property type="entry name" value="HemolysinCabind"/>
    <property type="match status" value="3"/>
</dbReference>
<organism evidence="3 4">
    <name type="scientific">Belnapia mucosa</name>
    <dbReference type="NCBI Taxonomy" id="2804532"/>
    <lineage>
        <taxon>Bacteria</taxon>
        <taxon>Pseudomonadati</taxon>
        <taxon>Pseudomonadota</taxon>
        <taxon>Alphaproteobacteria</taxon>
        <taxon>Acetobacterales</taxon>
        <taxon>Roseomonadaceae</taxon>
        <taxon>Belnapia</taxon>
    </lineage>
</organism>
<dbReference type="Pfam" id="PF00722">
    <property type="entry name" value="Glyco_hydro_16"/>
    <property type="match status" value="1"/>
</dbReference>
<evidence type="ECO:0000256" key="1">
    <source>
        <dbReference type="ARBA" id="ARBA00006865"/>
    </source>
</evidence>
<comment type="caution">
    <text evidence="3">The sequence shown here is derived from an EMBL/GenBank/DDBJ whole genome shotgun (WGS) entry which is preliminary data.</text>
</comment>
<keyword evidence="4" id="KW-1185">Reference proteome</keyword>
<dbReference type="PROSITE" id="PS00330">
    <property type="entry name" value="HEMOLYSIN_CALCIUM"/>
    <property type="match status" value="2"/>
</dbReference>
<dbReference type="CDD" id="cd08023">
    <property type="entry name" value="GH16_laminarinase_like"/>
    <property type="match status" value="1"/>
</dbReference>
<evidence type="ECO:0000313" key="4">
    <source>
        <dbReference type="Proteomes" id="UP000606490"/>
    </source>
</evidence>
<sequence length="705" mass="73413">MVARRLIRHQRIVMAAGQKNSTKTVSLTEVRGTAGDDTLLGRDGDDTLIGGAGNDILNGGAGTDIAVLAGTRAGYRVIWLANGSVRVSDTNPADGSDGTDILTSVEWLRFGDGTMLSLAPPLGQAPRLVDDSWLVSAGSMVRFGLAAALANDTDPDGQALQLVSLSSTRPAVALVEDEIRFVAGAGGGSFVITYAVTDGVFESQGHITVQTATLDAATGTLALPTGAPSLESYAAISLAGATAARPSAAANAWVVGTTASEVLTGSAAHDQIYDAGGADTMSGGLGDDTYDVAPGDLVIENAGGGVDTVLFWSAGVYRLPAHVENIRIMDGGSAQAIGNELANWMLGGAGDNLLDGRGGDDVLVGGGGHDSFVFGIGYGRDVILDFTPGEDQLRLKDSFDTATGVLAALTDTANGAKLTLATGDTLTFWGRSKAEFSAGDFALPKPMLDLRGYHATFAAEFNDPAAPLFLSEGGPFSPLLAHWENLRRFADNGEQQTYVDPGFGAQPHNPFSLANGNLTITAIPTPDTLRDVVSTPYVSGVLETSGGPASAGPHAGGFWQQYGYWEIRAQLPEGQGLWPAFWLVGLGEIDIMEALGGDTGTVYQSTHDFRSGLHTSQPVALDFDYAAGFHAYGLLWTPDALRFFVDGQETARLDGAAYRDFGPSFLVVNLAVGGNWGGMVDGTTPFPAEMQIDYIRVYQSDTVLA</sequence>
<dbReference type="PANTHER" id="PTHR10963">
    <property type="entry name" value="GLYCOSYL HYDROLASE-RELATED"/>
    <property type="match status" value="1"/>
</dbReference>
<evidence type="ECO:0000313" key="3">
    <source>
        <dbReference type="EMBL" id="MBL6456677.1"/>
    </source>
</evidence>